<protein>
    <submittedName>
        <fullName evidence="2">Uncharacterized protein LOC117209087</fullName>
    </submittedName>
</protein>
<keyword evidence="1" id="KW-1185">Reference proteome</keyword>
<organism evidence="1 2">
    <name type="scientific">Bombus bifarius</name>
    <dbReference type="NCBI Taxonomy" id="103933"/>
    <lineage>
        <taxon>Eukaryota</taxon>
        <taxon>Metazoa</taxon>
        <taxon>Ecdysozoa</taxon>
        <taxon>Arthropoda</taxon>
        <taxon>Hexapoda</taxon>
        <taxon>Insecta</taxon>
        <taxon>Pterygota</taxon>
        <taxon>Neoptera</taxon>
        <taxon>Endopterygota</taxon>
        <taxon>Hymenoptera</taxon>
        <taxon>Apocrita</taxon>
        <taxon>Aculeata</taxon>
        <taxon>Apoidea</taxon>
        <taxon>Anthophila</taxon>
        <taxon>Apidae</taxon>
        <taxon>Bombus</taxon>
        <taxon>Pyrobombus</taxon>
    </lineage>
</organism>
<dbReference type="AlphaFoldDB" id="A0A6P8M9P8"/>
<proteinExistence type="predicted"/>
<dbReference type="KEGG" id="bbif:117209087"/>
<sequence length="120" mass="13960">MKGHQLKPSRIIDARFANQYHNVIFFVSQIMFKILKGGRSPRPRYERNINERKSLRYYASLASTVCIRLIIHKLTGRVSIFIAVARLRSEIETKPSATVHEAQVSFSNRSRNILLYIRLS</sequence>
<evidence type="ECO:0000313" key="1">
    <source>
        <dbReference type="Proteomes" id="UP000515164"/>
    </source>
</evidence>
<reference evidence="2" key="1">
    <citation type="submission" date="2025-08" db="UniProtKB">
        <authorList>
            <consortium name="RefSeq"/>
        </authorList>
    </citation>
    <scope>IDENTIFICATION</scope>
    <source>
        <tissue evidence="2">Muscle</tissue>
    </source>
</reference>
<name>A0A6P8M9P8_9HYME</name>
<dbReference type="GeneID" id="117209087"/>
<dbReference type="Proteomes" id="UP000515164">
    <property type="component" value="Unplaced"/>
</dbReference>
<gene>
    <name evidence="2" type="primary">LOC117209087</name>
</gene>
<evidence type="ECO:0000313" key="2">
    <source>
        <dbReference type="RefSeq" id="XP_033306579.1"/>
    </source>
</evidence>
<accession>A0A6P8M9P8</accession>
<dbReference type="RefSeq" id="XP_033306579.1">
    <property type="nucleotide sequence ID" value="XM_033450688.1"/>
</dbReference>